<dbReference type="OrthoDB" id="5293963at2"/>
<name>A0A2S5KML9_9PROT</name>
<dbReference type="Pfam" id="PF04397">
    <property type="entry name" value="LytTR"/>
    <property type="match status" value="1"/>
</dbReference>
<dbReference type="GO" id="GO:0003677">
    <property type="term" value="F:DNA binding"/>
    <property type="evidence" value="ECO:0007669"/>
    <property type="project" value="InterPro"/>
</dbReference>
<comment type="caution">
    <text evidence="4">The sequence shown here is derived from an EMBL/GenBank/DDBJ whole genome shotgun (WGS) entry which is preliminary data.</text>
</comment>
<sequence length="230" mass="25561">MIRALIVDDEPLAREELAALLDEAGSVEVVGEAGNGKDALLQAKATQPDVIFLDVDMPGLNGLDVSSLLADPRPLLVFVTAHQEYALTAFEQEALDYLLKPVNPERLARTLKRIQAQGVGEMEPLERLACYQGNRVRLVLPADIDCAYVDLTGTQVQVCGEELHCQLPLKTLESRLPLIRVHRQYLINIDAIRAITQNEGGAEIETRHGARVPVSRRYFKLLKDKFLLPF</sequence>
<evidence type="ECO:0000259" key="2">
    <source>
        <dbReference type="PROSITE" id="PS50110"/>
    </source>
</evidence>
<keyword evidence="1" id="KW-0597">Phosphoprotein</keyword>
<protein>
    <submittedName>
        <fullName evidence="4">Two-component system response regulator YehT</fullName>
    </submittedName>
</protein>
<dbReference type="AlphaFoldDB" id="A0A2S5KML9"/>
<dbReference type="PANTHER" id="PTHR37299">
    <property type="entry name" value="TRANSCRIPTIONAL REGULATOR-RELATED"/>
    <property type="match status" value="1"/>
</dbReference>
<dbReference type="SMART" id="SM00448">
    <property type="entry name" value="REC"/>
    <property type="match status" value="1"/>
</dbReference>
<accession>A0A2S5KML9</accession>
<dbReference type="SMART" id="SM00850">
    <property type="entry name" value="LytTR"/>
    <property type="match status" value="1"/>
</dbReference>
<evidence type="ECO:0000313" key="4">
    <source>
        <dbReference type="EMBL" id="PPC75980.1"/>
    </source>
</evidence>
<dbReference type="PANTHER" id="PTHR37299:SF1">
    <property type="entry name" value="STAGE 0 SPORULATION PROTEIN A HOMOLOG"/>
    <property type="match status" value="1"/>
</dbReference>
<dbReference type="GO" id="GO:0000156">
    <property type="term" value="F:phosphorelay response regulator activity"/>
    <property type="evidence" value="ECO:0007669"/>
    <property type="project" value="InterPro"/>
</dbReference>
<gene>
    <name evidence="4" type="ORF">C4K68_17555</name>
</gene>
<dbReference type="EMBL" id="PRLP01000058">
    <property type="protein sequence ID" value="PPC75980.1"/>
    <property type="molecule type" value="Genomic_DNA"/>
</dbReference>
<dbReference type="Gene3D" id="2.40.50.1020">
    <property type="entry name" value="LytTr DNA-binding domain"/>
    <property type="match status" value="1"/>
</dbReference>
<dbReference type="InterPro" id="IPR011006">
    <property type="entry name" value="CheY-like_superfamily"/>
</dbReference>
<feature type="domain" description="Response regulatory" evidence="2">
    <location>
        <begin position="3"/>
        <end position="115"/>
    </location>
</feature>
<dbReference type="InterPro" id="IPR007492">
    <property type="entry name" value="LytTR_DNA-bd_dom"/>
</dbReference>
<dbReference type="Pfam" id="PF00072">
    <property type="entry name" value="Response_reg"/>
    <property type="match status" value="1"/>
</dbReference>
<dbReference type="SUPFAM" id="SSF52172">
    <property type="entry name" value="CheY-like"/>
    <property type="match status" value="1"/>
</dbReference>
<dbReference type="PROSITE" id="PS50110">
    <property type="entry name" value="RESPONSE_REGULATORY"/>
    <property type="match status" value="1"/>
</dbReference>
<evidence type="ECO:0000313" key="5">
    <source>
        <dbReference type="Proteomes" id="UP000238196"/>
    </source>
</evidence>
<feature type="modified residue" description="4-aspartylphosphate" evidence="1">
    <location>
        <position position="54"/>
    </location>
</feature>
<feature type="domain" description="HTH LytTR-type" evidence="3">
    <location>
        <begin position="128"/>
        <end position="228"/>
    </location>
</feature>
<dbReference type="NCBIfam" id="NF008677">
    <property type="entry name" value="PRK11697.1"/>
    <property type="match status" value="1"/>
</dbReference>
<organism evidence="4 5">
    <name type="scientific">Proteobacteria bacterium 228</name>
    <dbReference type="NCBI Taxonomy" id="2083153"/>
    <lineage>
        <taxon>Bacteria</taxon>
        <taxon>Pseudomonadati</taxon>
        <taxon>Pseudomonadota</taxon>
    </lineage>
</organism>
<dbReference type="InterPro" id="IPR046947">
    <property type="entry name" value="LytR-like"/>
</dbReference>
<reference evidence="4 5" key="1">
    <citation type="submission" date="2018-02" db="EMBL/GenBank/DDBJ databases">
        <title>novel marine gammaproteobacteria from coastal saline agro ecosystem.</title>
        <authorList>
            <person name="Krishnan R."/>
            <person name="Ramesh Kumar N."/>
        </authorList>
    </citation>
    <scope>NUCLEOTIDE SEQUENCE [LARGE SCALE GENOMIC DNA]</scope>
    <source>
        <strain evidence="4 5">228</strain>
    </source>
</reference>
<dbReference type="Gene3D" id="3.40.50.2300">
    <property type="match status" value="1"/>
</dbReference>
<evidence type="ECO:0000256" key="1">
    <source>
        <dbReference type="PROSITE-ProRule" id="PRU00169"/>
    </source>
</evidence>
<proteinExistence type="predicted"/>
<dbReference type="PROSITE" id="PS50930">
    <property type="entry name" value="HTH_LYTTR"/>
    <property type="match status" value="1"/>
</dbReference>
<dbReference type="InterPro" id="IPR001789">
    <property type="entry name" value="Sig_transdc_resp-reg_receiver"/>
</dbReference>
<evidence type="ECO:0000259" key="3">
    <source>
        <dbReference type="PROSITE" id="PS50930"/>
    </source>
</evidence>
<dbReference type="Proteomes" id="UP000238196">
    <property type="component" value="Unassembled WGS sequence"/>
</dbReference>